<dbReference type="OrthoDB" id="676979at2759"/>
<dbReference type="SUPFAM" id="SSF52058">
    <property type="entry name" value="L domain-like"/>
    <property type="match status" value="1"/>
</dbReference>
<sequence length="583" mass="63227">MGSISHLRLLPLLLSFIAATAGAQPSIQIPPEEQEAVYLALESINPMLPWRTLYPDDLCLYGPHGVVCELFPDSSGAPTISHVTELNFGYVSDFSSNPPCGPNAILPLSLSSLPFLRKLFFFSCFTGEKTTLSRSFWNLSSSLEEFIVIENPSFSGKLSGNLGNFPQLRRVVISGTEISGNIPGEIGNLRNLEQMVLSRNRLHGEIPTSIGHCAALKILDLSANRIAGRFPAEIGRLTDLVKLDLSANHITGPVPADLSRLHQLELLDLSHNRLTGGVPTALAEMVSLKEVYLSGNPLGGRIPEIWSNLKGILGIGMSGSGLVGNIPSSMGVFLENVCYLSLSNNFLEGELPEQFKQLESSAKEINFENNALRGRIPFSAPFIQRIGGKLKLGGNPKLCLGEELAFFVGDFHLCNKSEIPRPSFSSPEVMACGGSCSPLRTQASDSEQEDAAAAFGLDDPPDPPFVFFRLACFGIAGKSPLRGSLPPLLTDAAESLFGRRRRDSSEVSSMAPADWFRRERRGTDPSVAPRCGALLIPISARIFISSYSSNNISSVRFQSDGSCLLIGRSRTYLRSPSLRPLWH</sequence>
<evidence type="ECO:0000256" key="3">
    <source>
        <dbReference type="ARBA" id="ARBA00022614"/>
    </source>
</evidence>
<reference evidence="9" key="1">
    <citation type="submission" date="2021-03" db="EMBL/GenBank/DDBJ databases">
        <authorList>
            <person name="Li Z."/>
            <person name="Yang C."/>
        </authorList>
    </citation>
    <scope>NUCLEOTIDE SEQUENCE</scope>
    <source>
        <strain evidence="9">Dzin_1.0</strain>
        <tissue evidence="9">Leaf</tissue>
    </source>
</reference>
<comment type="caution">
    <text evidence="9">The sequence shown here is derived from an EMBL/GenBank/DDBJ whole genome shotgun (WGS) entry which is preliminary data.</text>
</comment>
<keyword evidence="10" id="KW-1185">Reference proteome</keyword>
<dbReference type="PRINTS" id="PR00019">
    <property type="entry name" value="LEURICHRPT"/>
</dbReference>
<keyword evidence="4 7" id="KW-0732">Signal</keyword>
<protein>
    <recommendedName>
        <fullName evidence="8">Disease resistance R13L4/SHOC-2-like LRR domain-containing protein</fullName>
    </recommendedName>
</protein>
<dbReference type="AlphaFoldDB" id="A0A9D5H575"/>
<evidence type="ECO:0000313" key="10">
    <source>
        <dbReference type="Proteomes" id="UP001085076"/>
    </source>
</evidence>
<evidence type="ECO:0000259" key="8">
    <source>
        <dbReference type="Pfam" id="PF23598"/>
    </source>
</evidence>
<name>A0A9D5H575_9LILI</name>
<feature type="chain" id="PRO_5039110542" description="Disease resistance R13L4/SHOC-2-like LRR domain-containing protein" evidence="7">
    <location>
        <begin position="24"/>
        <end position="583"/>
    </location>
</feature>
<feature type="signal peptide" evidence="7">
    <location>
        <begin position="1"/>
        <end position="23"/>
    </location>
</feature>
<dbReference type="InterPro" id="IPR032675">
    <property type="entry name" value="LRR_dom_sf"/>
</dbReference>
<reference evidence="9" key="2">
    <citation type="journal article" date="2022" name="Hortic Res">
        <title>The genome of Dioscorea zingiberensis sheds light on the biosynthesis, origin and evolution of the medicinally important diosgenin saponins.</title>
        <authorList>
            <person name="Li Y."/>
            <person name="Tan C."/>
            <person name="Li Z."/>
            <person name="Guo J."/>
            <person name="Li S."/>
            <person name="Chen X."/>
            <person name="Wang C."/>
            <person name="Dai X."/>
            <person name="Yang H."/>
            <person name="Song W."/>
            <person name="Hou L."/>
            <person name="Xu J."/>
            <person name="Tong Z."/>
            <person name="Xu A."/>
            <person name="Yuan X."/>
            <person name="Wang W."/>
            <person name="Yang Q."/>
            <person name="Chen L."/>
            <person name="Sun Z."/>
            <person name="Wang K."/>
            <person name="Pan B."/>
            <person name="Chen J."/>
            <person name="Bao Y."/>
            <person name="Liu F."/>
            <person name="Qi X."/>
            <person name="Gang D.R."/>
            <person name="Wen J."/>
            <person name="Li J."/>
        </authorList>
    </citation>
    <scope>NUCLEOTIDE SEQUENCE</scope>
    <source>
        <strain evidence="9">Dzin_1.0</strain>
    </source>
</reference>
<feature type="domain" description="Disease resistance R13L4/SHOC-2-like LRR" evidence="8">
    <location>
        <begin position="160"/>
        <end position="342"/>
    </location>
</feature>
<evidence type="ECO:0000256" key="2">
    <source>
        <dbReference type="ARBA" id="ARBA00022475"/>
    </source>
</evidence>
<dbReference type="Proteomes" id="UP001085076">
    <property type="component" value="Miscellaneous, Linkage group lg09"/>
</dbReference>
<evidence type="ECO:0000256" key="4">
    <source>
        <dbReference type="ARBA" id="ARBA00022729"/>
    </source>
</evidence>
<keyword evidence="5" id="KW-0677">Repeat</keyword>
<keyword evidence="6" id="KW-0472">Membrane</keyword>
<dbReference type="PANTHER" id="PTHR47988">
    <property type="entry name" value="SOMATIC EMBRYOGENESIS RECEPTOR KINASE 1"/>
    <property type="match status" value="1"/>
</dbReference>
<organism evidence="9 10">
    <name type="scientific">Dioscorea zingiberensis</name>
    <dbReference type="NCBI Taxonomy" id="325984"/>
    <lineage>
        <taxon>Eukaryota</taxon>
        <taxon>Viridiplantae</taxon>
        <taxon>Streptophyta</taxon>
        <taxon>Embryophyta</taxon>
        <taxon>Tracheophyta</taxon>
        <taxon>Spermatophyta</taxon>
        <taxon>Magnoliopsida</taxon>
        <taxon>Liliopsida</taxon>
        <taxon>Dioscoreales</taxon>
        <taxon>Dioscoreaceae</taxon>
        <taxon>Dioscorea</taxon>
    </lineage>
</organism>
<dbReference type="InterPro" id="IPR055414">
    <property type="entry name" value="LRR_R13L4/SHOC2-like"/>
</dbReference>
<keyword evidence="3" id="KW-0433">Leucine-rich repeat</keyword>
<evidence type="ECO:0000256" key="7">
    <source>
        <dbReference type="SAM" id="SignalP"/>
    </source>
</evidence>
<dbReference type="EMBL" id="JAGGNH010000009">
    <property type="protein sequence ID" value="KAJ0963724.1"/>
    <property type="molecule type" value="Genomic_DNA"/>
</dbReference>
<dbReference type="Pfam" id="PF23598">
    <property type="entry name" value="LRR_14"/>
    <property type="match status" value="1"/>
</dbReference>
<evidence type="ECO:0000256" key="5">
    <source>
        <dbReference type="ARBA" id="ARBA00022737"/>
    </source>
</evidence>
<evidence type="ECO:0000313" key="9">
    <source>
        <dbReference type="EMBL" id="KAJ0963724.1"/>
    </source>
</evidence>
<dbReference type="FunFam" id="3.80.10.10:FF:000299">
    <property type="entry name" value="Piriformospora indica-insensitive protein 2"/>
    <property type="match status" value="1"/>
</dbReference>
<accession>A0A9D5H575</accession>
<dbReference type="GO" id="GO:0005886">
    <property type="term" value="C:plasma membrane"/>
    <property type="evidence" value="ECO:0007669"/>
    <property type="project" value="UniProtKB-SubCell"/>
</dbReference>
<evidence type="ECO:0000256" key="6">
    <source>
        <dbReference type="ARBA" id="ARBA00023136"/>
    </source>
</evidence>
<evidence type="ECO:0000256" key="1">
    <source>
        <dbReference type="ARBA" id="ARBA00004236"/>
    </source>
</evidence>
<comment type="subcellular location">
    <subcellularLocation>
        <location evidence="1">Cell membrane</location>
    </subcellularLocation>
</comment>
<keyword evidence="2" id="KW-1003">Cell membrane</keyword>
<proteinExistence type="predicted"/>
<gene>
    <name evidence="9" type="ORF">J5N97_028846</name>
</gene>
<dbReference type="Gene3D" id="3.80.10.10">
    <property type="entry name" value="Ribonuclease Inhibitor"/>
    <property type="match status" value="1"/>
</dbReference>